<evidence type="ECO:0000256" key="1">
    <source>
        <dbReference type="SAM" id="MobiDB-lite"/>
    </source>
</evidence>
<feature type="transmembrane region" description="Helical" evidence="2">
    <location>
        <begin position="32"/>
        <end position="52"/>
    </location>
</feature>
<feature type="region of interest" description="Disordered" evidence="1">
    <location>
        <begin position="208"/>
        <end position="235"/>
    </location>
</feature>
<proteinExistence type="predicted"/>
<accession>A0A6L9SAV8</accession>
<evidence type="ECO:0000313" key="4">
    <source>
        <dbReference type="Proteomes" id="UP000475214"/>
    </source>
</evidence>
<sequence length="235" mass="25728">MARKDQEDTGEKKGRIAQIKQTYRMARRSDRWVGWVTLAWMLGVLGLTILIGWLIGPIWIWLILGLPSALLAGAIVFGRRAERAAYSQIEGQPGAAAAALGTLRRGWDSAPGIGANRHQDVVHRAVGRPGIVLIGEGEVHGRVANLLQQEKKRHARVAPETPVYDIVVGRGQDEVPLPKLTKHLQKLPKNLRPAEVTELRQRLRALGTQPVGMPKGPLPKGMKLPTGGPPPTTRR</sequence>
<dbReference type="RefSeq" id="WP_163739699.1">
    <property type="nucleotide sequence ID" value="NZ_JAAGOA010000011.1"/>
</dbReference>
<dbReference type="InterPro" id="IPR025445">
    <property type="entry name" value="DUF4191"/>
</dbReference>
<organism evidence="3 4">
    <name type="scientific">Phytoactinopolyspora halotolerans</name>
    <dbReference type="NCBI Taxonomy" id="1981512"/>
    <lineage>
        <taxon>Bacteria</taxon>
        <taxon>Bacillati</taxon>
        <taxon>Actinomycetota</taxon>
        <taxon>Actinomycetes</taxon>
        <taxon>Jiangellales</taxon>
        <taxon>Jiangellaceae</taxon>
        <taxon>Phytoactinopolyspora</taxon>
    </lineage>
</organism>
<reference evidence="3 4" key="1">
    <citation type="submission" date="2020-02" db="EMBL/GenBank/DDBJ databases">
        <authorList>
            <person name="Li X.-J."/>
            <person name="Han X.-M."/>
        </authorList>
    </citation>
    <scope>NUCLEOTIDE SEQUENCE [LARGE SCALE GENOMIC DNA]</scope>
    <source>
        <strain evidence="3 4">CCTCC AB 2017055</strain>
    </source>
</reference>
<protein>
    <submittedName>
        <fullName evidence="3">DUF4191 domain-containing protein</fullName>
    </submittedName>
</protein>
<feature type="transmembrane region" description="Helical" evidence="2">
    <location>
        <begin position="58"/>
        <end position="78"/>
    </location>
</feature>
<feature type="compositionally biased region" description="Low complexity" evidence="1">
    <location>
        <begin position="212"/>
        <end position="226"/>
    </location>
</feature>
<dbReference type="EMBL" id="JAAGOA010000011">
    <property type="protein sequence ID" value="NEE01754.1"/>
    <property type="molecule type" value="Genomic_DNA"/>
</dbReference>
<keyword evidence="4" id="KW-1185">Reference proteome</keyword>
<dbReference type="Pfam" id="PF13829">
    <property type="entry name" value="DUF4191"/>
    <property type="match status" value="1"/>
</dbReference>
<evidence type="ECO:0000313" key="3">
    <source>
        <dbReference type="EMBL" id="NEE01754.1"/>
    </source>
</evidence>
<dbReference type="Proteomes" id="UP000475214">
    <property type="component" value="Unassembled WGS sequence"/>
</dbReference>
<name>A0A6L9SAV8_9ACTN</name>
<evidence type="ECO:0000256" key="2">
    <source>
        <dbReference type="SAM" id="Phobius"/>
    </source>
</evidence>
<keyword evidence="2" id="KW-0472">Membrane</keyword>
<keyword evidence="2" id="KW-0812">Transmembrane</keyword>
<gene>
    <name evidence="3" type="ORF">G1H10_16395</name>
</gene>
<keyword evidence="2" id="KW-1133">Transmembrane helix</keyword>
<dbReference type="AlphaFoldDB" id="A0A6L9SAV8"/>
<comment type="caution">
    <text evidence="3">The sequence shown here is derived from an EMBL/GenBank/DDBJ whole genome shotgun (WGS) entry which is preliminary data.</text>
</comment>